<protein>
    <submittedName>
        <fullName evidence="1">Uncharacterized protein</fullName>
    </submittedName>
</protein>
<name>A0A672VAQ6_STRHB</name>
<organism evidence="1 2">
    <name type="scientific">Strigops habroptila</name>
    <name type="common">Kakapo</name>
    <dbReference type="NCBI Taxonomy" id="2489341"/>
    <lineage>
        <taxon>Eukaryota</taxon>
        <taxon>Metazoa</taxon>
        <taxon>Chordata</taxon>
        <taxon>Craniata</taxon>
        <taxon>Vertebrata</taxon>
        <taxon>Euteleostomi</taxon>
        <taxon>Archelosauria</taxon>
        <taxon>Archosauria</taxon>
        <taxon>Dinosauria</taxon>
        <taxon>Saurischia</taxon>
        <taxon>Theropoda</taxon>
        <taxon>Coelurosauria</taxon>
        <taxon>Aves</taxon>
        <taxon>Neognathae</taxon>
        <taxon>Neoaves</taxon>
        <taxon>Telluraves</taxon>
        <taxon>Australaves</taxon>
        <taxon>Psittaciformes</taxon>
        <taxon>Psittacidae</taxon>
        <taxon>Strigops</taxon>
    </lineage>
</organism>
<dbReference type="AlphaFoldDB" id="A0A672VAQ6"/>
<keyword evidence="2" id="KW-1185">Reference proteome</keyword>
<evidence type="ECO:0000313" key="1">
    <source>
        <dbReference type="Ensembl" id="ENSSHBP00005023602.1"/>
    </source>
</evidence>
<accession>A0A672VAQ6</accession>
<reference evidence="1" key="2">
    <citation type="submission" date="2025-08" db="UniProtKB">
        <authorList>
            <consortium name="Ensembl"/>
        </authorList>
    </citation>
    <scope>IDENTIFICATION</scope>
</reference>
<dbReference type="GO" id="GO:0030317">
    <property type="term" value="P:flagellated sperm motility"/>
    <property type="evidence" value="ECO:0007669"/>
    <property type="project" value="InterPro"/>
</dbReference>
<reference evidence="1 2" key="1">
    <citation type="submission" date="2019-11" db="EMBL/GenBank/DDBJ databases">
        <title>Strigops habroptila (kakapo) genome, bStrHab1, primary haplotype, v2.</title>
        <authorList>
            <person name="Jarvis E.D."/>
            <person name="Howard J."/>
            <person name="Rhie A."/>
            <person name="Phillippy A."/>
            <person name="Korlach J."/>
            <person name="Digby A."/>
            <person name="Iorns D."/>
            <person name="Eason D."/>
            <person name="Robertson B."/>
            <person name="Raemaekers T."/>
            <person name="Howe K."/>
            <person name="Lewin H."/>
            <person name="Damas J."/>
            <person name="Hastie A."/>
            <person name="Tracey A."/>
            <person name="Chow W."/>
            <person name="Fedrigo O."/>
        </authorList>
    </citation>
    <scope>NUCLEOTIDE SEQUENCE [LARGE SCALE GENOMIC DNA]</scope>
</reference>
<dbReference type="Ensembl" id="ENSSHBT00005028104.1">
    <property type="protein sequence ID" value="ENSSHBP00005023602.1"/>
    <property type="gene ID" value="ENSSHBG00005019796.1"/>
</dbReference>
<dbReference type="InterPro" id="IPR009524">
    <property type="entry name" value="CFAP68"/>
</dbReference>
<dbReference type="GO" id="GO:0005634">
    <property type="term" value="C:nucleus"/>
    <property type="evidence" value="ECO:0007669"/>
    <property type="project" value="InterPro"/>
</dbReference>
<reference evidence="1" key="3">
    <citation type="submission" date="2025-09" db="UniProtKB">
        <authorList>
            <consortium name="Ensembl"/>
        </authorList>
    </citation>
    <scope>IDENTIFICATION</scope>
</reference>
<dbReference type="Pfam" id="PF06608">
    <property type="entry name" value="CFAP68"/>
    <property type="match status" value="1"/>
</dbReference>
<proteinExistence type="predicted"/>
<dbReference type="InParanoid" id="A0A672VAQ6"/>
<evidence type="ECO:0000313" key="2">
    <source>
        <dbReference type="Proteomes" id="UP000472266"/>
    </source>
</evidence>
<sequence>MTFPPVAGWWHQAAPPLAPAGLRRTRCGSGFASRIMPKISLYNSFHGCLMYAICLGELWMDSGSTSKLSQYGWRCTTKEIIYQQIPYGLMFSNRYFKSFREWYLHVKYSCLANLIMFIPSELLLKIPISCS</sequence>
<dbReference type="Proteomes" id="UP000472266">
    <property type="component" value="Chromosome 16"/>
</dbReference>